<accession>X1BLV3</accession>
<dbReference type="Pfam" id="PF02824">
    <property type="entry name" value="TGS"/>
    <property type="match status" value="1"/>
</dbReference>
<evidence type="ECO:0000313" key="3">
    <source>
        <dbReference type="EMBL" id="GAG82172.1"/>
    </source>
</evidence>
<dbReference type="SMART" id="SM00954">
    <property type="entry name" value="RelA_SpoT"/>
    <property type="match status" value="1"/>
</dbReference>
<protein>
    <recommendedName>
        <fullName evidence="2">TGS domain-containing protein</fullName>
    </recommendedName>
</protein>
<dbReference type="FunFam" id="3.10.20.30:FF:000002">
    <property type="entry name" value="GTP pyrophosphokinase (RelA/SpoT)"/>
    <property type="match status" value="1"/>
</dbReference>
<dbReference type="EMBL" id="BART01009879">
    <property type="protein sequence ID" value="GAG82172.1"/>
    <property type="molecule type" value="Genomic_DNA"/>
</dbReference>
<dbReference type="InterPro" id="IPR004095">
    <property type="entry name" value="TGS"/>
</dbReference>
<reference evidence="3" key="1">
    <citation type="journal article" date="2014" name="Front. Microbiol.">
        <title>High frequency of phylogenetically diverse reductive dehalogenase-homologous genes in deep subseafloor sedimentary metagenomes.</title>
        <authorList>
            <person name="Kawai M."/>
            <person name="Futagami T."/>
            <person name="Toyoda A."/>
            <person name="Takaki Y."/>
            <person name="Nishi S."/>
            <person name="Hori S."/>
            <person name="Arai W."/>
            <person name="Tsubouchi T."/>
            <person name="Morono Y."/>
            <person name="Uchiyama I."/>
            <person name="Ito T."/>
            <person name="Fujiyama A."/>
            <person name="Inagaki F."/>
            <person name="Takami H."/>
        </authorList>
    </citation>
    <scope>NUCLEOTIDE SEQUENCE</scope>
    <source>
        <strain evidence="3">Expedition CK06-06</strain>
    </source>
</reference>
<comment type="caution">
    <text evidence="3">The sequence shown here is derived from an EMBL/GenBank/DDBJ whole genome shotgun (WGS) entry which is preliminary data.</text>
</comment>
<organism evidence="3">
    <name type="scientific">marine sediment metagenome</name>
    <dbReference type="NCBI Taxonomy" id="412755"/>
    <lineage>
        <taxon>unclassified sequences</taxon>
        <taxon>metagenomes</taxon>
        <taxon>ecological metagenomes</taxon>
    </lineage>
</organism>
<dbReference type="SUPFAM" id="SSF81301">
    <property type="entry name" value="Nucleotidyltransferase"/>
    <property type="match status" value="1"/>
</dbReference>
<gene>
    <name evidence="3" type="ORF">S01H4_21736</name>
</gene>
<dbReference type="AlphaFoldDB" id="X1BLV3"/>
<feature type="domain" description="TGS" evidence="2">
    <location>
        <begin position="139"/>
        <end position="200"/>
    </location>
</feature>
<dbReference type="Pfam" id="PF19296">
    <property type="entry name" value="RelA_AH_RIS"/>
    <property type="match status" value="1"/>
</dbReference>
<dbReference type="Pfam" id="PF04607">
    <property type="entry name" value="RelA_SpoT"/>
    <property type="match status" value="1"/>
</dbReference>
<dbReference type="InterPro" id="IPR007685">
    <property type="entry name" value="RelA_SpoT"/>
</dbReference>
<dbReference type="SUPFAM" id="SSF81271">
    <property type="entry name" value="TGS-like"/>
    <property type="match status" value="1"/>
</dbReference>
<dbReference type="GO" id="GO:0005886">
    <property type="term" value="C:plasma membrane"/>
    <property type="evidence" value="ECO:0007669"/>
    <property type="project" value="TreeGrafter"/>
</dbReference>
<dbReference type="InterPro" id="IPR012676">
    <property type="entry name" value="TGS-like"/>
</dbReference>
<dbReference type="InterPro" id="IPR033655">
    <property type="entry name" value="TGS_RelA/SpoT"/>
</dbReference>
<dbReference type="Gene3D" id="3.30.460.10">
    <property type="entry name" value="Beta Polymerase, domain 2"/>
    <property type="match status" value="1"/>
</dbReference>
<dbReference type="PROSITE" id="PS51880">
    <property type="entry name" value="TGS"/>
    <property type="match status" value="1"/>
</dbReference>
<dbReference type="CDD" id="cd01668">
    <property type="entry name" value="TGS_RSH"/>
    <property type="match status" value="1"/>
</dbReference>
<dbReference type="PANTHER" id="PTHR21262:SF31">
    <property type="entry name" value="GTP PYROPHOSPHOKINASE"/>
    <property type="match status" value="1"/>
</dbReference>
<dbReference type="InterPro" id="IPR045600">
    <property type="entry name" value="RelA/SpoT_AH_RIS"/>
</dbReference>
<dbReference type="PANTHER" id="PTHR21262">
    <property type="entry name" value="GUANOSINE-3',5'-BIS DIPHOSPHATE 3'-PYROPHOSPHOHYDROLASE"/>
    <property type="match status" value="1"/>
</dbReference>
<comment type="similarity">
    <text evidence="1">Belongs to the RelA/SpoT family.</text>
</comment>
<evidence type="ECO:0000256" key="1">
    <source>
        <dbReference type="ARBA" id="ARBA00007476"/>
    </source>
</evidence>
<name>X1BLV3_9ZZZZ</name>
<dbReference type="InterPro" id="IPR043519">
    <property type="entry name" value="NT_sf"/>
</dbReference>
<dbReference type="Gene3D" id="3.10.20.30">
    <property type="match status" value="1"/>
</dbReference>
<dbReference type="GO" id="GO:0015969">
    <property type="term" value="P:guanosine tetraphosphate metabolic process"/>
    <property type="evidence" value="ECO:0007669"/>
    <property type="project" value="InterPro"/>
</dbReference>
<proteinExistence type="inferred from homology"/>
<feature type="non-terminal residue" evidence="3">
    <location>
        <position position="314"/>
    </location>
</feature>
<dbReference type="InterPro" id="IPR012675">
    <property type="entry name" value="Beta-grasp_dom_sf"/>
</dbReference>
<dbReference type="CDD" id="cd05399">
    <property type="entry name" value="NT_Rel-Spo_like"/>
    <property type="match status" value="1"/>
</dbReference>
<evidence type="ECO:0000259" key="2">
    <source>
        <dbReference type="PROSITE" id="PS51880"/>
    </source>
</evidence>
<sequence>MKRKGVTPDQIFDIMGVRIIIKNIRDCYAALGVMHSIWTPLPGEFDDYIAMPKPNMYQSLHTVVMGPGGHPLEIQIRTYEMHRTAEEGIAAHWRYKEKDKLDKKYDERFIWLRQLMEWQQNLKDPKEFLEMMKVDLFHDEVYVFTPKGTVKGFPQNATPIDFAYAIHTEVGHHCLGAKVNGRMVPLNYKLKTSDIVEIITSTNHHPSRDWLKIVKTTKAIQRIKHWLKTEEKEHSKALGKEILKKELTKYGLTHSKTSKSGELLKVSKRFGFVEEEELIIDIGYGKISAKHVLRELLPQEKLQPRSEPSKLKKA</sequence>